<organism evidence="10 11">
    <name type="scientific">Paraphotobacterium marinum</name>
    <dbReference type="NCBI Taxonomy" id="1755811"/>
    <lineage>
        <taxon>Bacteria</taxon>
        <taxon>Pseudomonadati</taxon>
        <taxon>Pseudomonadota</taxon>
        <taxon>Gammaproteobacteria</taxon>
        <taxon>Vibrionales</taxon>
        <taxon>Vibrionaceae</taxon>
        <taxon>Paraphotobacterium</taxon>
    </lineage>
</organism>
<feature type="transmembrane region" description="Helical" evidence="8">
    <location>
        <begin position="104"/>
        <end position="127"/>
    </location>
</feature>
<dbReference type="Gene3D" id="1.20.1720.10">
    <property type="entry name" value="Multidrug resistance protein D"/>
    <property type="match status" value="1"/>
</dbReference>
<evidence type="ECO:0000259" key="9">
    <source>
        <dbReference type="PROSITE" id="PS50850"/>
    </source>
</evidence>
<dbReference type="PROSITE" id="PS50850">
    <property type="entry name" value="MFS"/>
    <property type="match status" value="1"/>
</dbReference>
<keyword evidence="6 8" id="KW-1133">Transmembrane helix</keyword>
<dbReference type="InterPro" id="IPR005829">
    <property type="entry name" value="Sugar_transporter_CS"/>
</dbReference>
<keyword evidence="7 8" id="KW-0472">Membrane</keyword>
<evidence type="ECO:0000256" key="3">
    <source>
        <dbReference type="ARBA" id="ARBA00022448"/>
    </source>
</evidence>
<evidence type="ECO:0000313" key="10">
    <source>
        <dbReference type="EMBL" id="ASK79425.1"/>
    </source>
</evidence>
<dbReference type="PANTHER" id="PTHR43271:SF2">
    <property type="entry name" value="BLL2771 PROTEIN"/>
    <property type="match status" value="1"/>
</dbReference>
<feature type="transmembrane region" description="Helical" evidence="8">
    <location>
        <begin position="223"/>
        <end position="243"/>
    </location>
</feature>
<dbReference type="OrthoDB" id="5670831at2"/>
<feature type="transmembrane region" description="Helical" evidence="8">
    <location>
        <begin position="164"/>
        <end position="189"/>
    </location>
</feature>
<sequence length="404" mass="45056">MFELNLSKNNYLIIMMILSPILNMLPGVSLELISPALPIIQHDFSISSSLMKSLISFNILGFCIGCLIVGLMMEFIGRKITILIGLLIFMCSNLLSPFCNSINLLLLMRFLQGFSIVVAAIGSRAIITHTFTGQAYTKAIINASTAYSAGIILSPFIGSYLVQYFGWHSCFFLSFTFTLLIFINILCFLENDCSDELKPKMIKEKISNFFLLTKNHSFMKGTLIVGLTFFLQIIFATVGPAIVENTLHLSVIIYGKFALLMGLAYLIGNIINRILIEKFPVEKIQKGGFYANILTGLIQIIFSFQTNMNLYVFVIPLIFMNFFSGFIYGNTSAMTLKSFKINASSAIAMLLFLSAVVGYLGSFGLSVFHIKSITEIGLIIFLISLFQLLLIKSSHLISLKKRIF</sequence>
<dbReference type="InterPro" id="IPR011701">
    <property type="entry name" value="MFS"/>
</dbReference>
<reference evidence="10 11" key="1">
    <citation type="journal article" date="2016" name="Int. J. Syst. Evol. Microbiol.">
        <title>Paraphotobacterium marinum gen. nov., sp. nov., a member of the family Vibrionaceae, isolated from surface seawater.</title>
        <authorList>
            <person name="Huang Z."/>
            <person name="Dong C."/>
            <person name="Shao Z."/>
        </authorList>
    </citation>
    <scope>NUCLEOTIDE SEQUENCE [LARGE SCALE GENOMIC DNA]</scope>
    <source>
        <strain evidence="10 11">NSCS20N07D</strain>
    </source>
</reference>
<comment type="similarity">
    <text evidence="2">Belongs to the major facilitator superfamily.</text>
</comment>
<feature type="transmembrane region" description="Helical" evidence="8">
    <location>
        <begin position="373"/>
        <end position="391"/>
    </location>
</feature>
<dbReference type="RefSeq" id="WP_089074333.1">
    <property type="nucleotide sequence ID" value="NZ_CBCSAM010000004.1"/>
</dbReference>
<evidence type="ECO:0000256" key="7">
    <source>
        <dbReference type="ARBA" id="ARBA00023136"/>
    </source>
</evidence>
<feature type="transmembrane region" description="Helical" evidence="8">
    <location>
        <begin position="80"/>
        <end position="98"/>
    </location>
</feature>
<proteinExistence type="inferred from homology"/>
<evidence type="ECO:0000256" key="4">
    <source>
        <dbReference type="ARBA" id="ARBA00022475"/>
    </source>
</evidence>
<feature type="transmembrane region" description="Helical" evidence="8">
    <location>
        <begin position="287"/>
        <end position="304"/>
    </location>
</feature>
<gene>
    <name evidence="10" type="ORF">CF386_10215</name>
</gene>
<dbReference type="EMBL" id="CP022356">
    <property type="protein sequence ID" value="ASK79425.1"/>
    <property type="molecule type" value="Genomic_DNA"/>
</dbReference>
<dbReference type="PROSITE" id="PS00216">
    <property type="entry name" value="SUGAR_TRANSPORT_1"/>
    <property type="match status" value="1"/>
</dbReference>
<feature type="transmembrane region" description="Helical" evidence="8">
    <location>
        <begin position="12"/>
        <end position="33"/>
    </location>
</feature>
<feature type="transmembrane region" description="Helical" evidence="8">
    <location>
        <begin position="341"/>
        <end position="361"/>
    </location>
</feature>
<evidence type="ECO:0000256" key="5">
    <source>
        <dbReference type="ARBA" id="ARBA00022692"/>
    </source>
</evidence>
<keyword evidence="3" id="KW-0813">Transport</keyword>
<keyword evidence="4" id="KW-1003">Cell membrane</keyword>
<dbReference type="Pfam" id="PF07690">
    <property type="entry name" value="MFS_1"/>
    <property type="match status" value="1"/>
</dbReference>
<feature type="domain" description="Major facilitator superfamily (MFS) profile" evidence="9">
    <location>
        <begin position="15"/>
        <end position="395"/>
    </location>
</feature>
<accession>A0A220VGD6</accession>
<dbReference type="Proteomes" id="UP000242175">
    <property type="component" value="Chromosome small"/>
</dbReference>
<dbReference type="InterPro" id="IPR036259">
    <property type="entry name" value="MFS_trans_sf"/>
</dbReference>
<feature type="transmembrane region" description="Helical" evidence="8">
    <location>
        <begin position="53"/>
        <end position="73"/>
    </location>
</feature>
<dbReference type="GO" id="GO:0022857">
    <property type="term" value="F:transmembrane transporter activity"/>
    <property type="evidence" value="ECO:0007669"/>
    <property type="project" value="InterPro"/>
</dbReference>
<feature type="transmembrane region" description="Helical" evidence="8">
    <location>
        <begin position="310"/>
        <end position="329"/>
    </location>
</feature>
<keyword evidence="5 8" id="KW-0812">Transmembrane</keyword>
<dbReference type="PANTHER" id="PTHR43271">
    <property type="entry name" value="BLL2771 PROTEIN"/>
    <property type="match status" value="1"/>
</dbReference>
<evidence type="ECO:0000256" key="8">
    <source>
        <dbReference type="SAM" id="Phobius"/>
    </source>
</evidence>
<dbReference type="SUPFAM" id="SSF103473">
    <property type="entry name" value="MFS general substrate transporter"/>
    <property type="match status" value="1"/>
</dbReference>
<feature type="transmembrane region" description="Helical" evidence="8">
    <location>
        <begin position="249"/>
        <end position="267"/>
    </location>
</feature>
<feature type="transmembrane region" description="Helical" evidence="8">
    <location>
        <begin position="139"/>
        <end position="158"/>
    </location>
</feature>
<dbReference type="KEGG" id="pmai:CF386_10215"/>
<name>A0A220VGD6_9GAMM</name>
<keyword evidence="11" id="KW-1185">Reference proteome</keyword>
<dbReference type="GO" id="GO:0005886">
    <property type="term" value="C:plasma membrane"/>
    <property type="evidence" value="ECO:0007669"/>
    <property type="project" value="UniProtKB-SubCell"/>
</dbReference>
<evidence type="ECO:0000256" key="6">
    <source>
        <dbReference type="ARBA" id="ARBA00022989"/>
    </source>
</evidence>
<evidence type="ECO:0000256" key="1">
    <source>
        <dbReference type="ARBA" id="ARBA00004651"/>
    </source>
</evidence>
<evidence type="ECO:0000256" key="2">
    <source>
        <dbReference type="ARBA" id="ARBA00008335"/>
    </source>
</evidence>
<evidence type="ECO:0000313" key="11">
    <source>
        <dbReference type="Proteomes" id="UP000242175"/>
    </source>
</evidence>
<protein>
    <recommendedName>
        <fullName evidence="9">Major facilitator superfamily (MFS) profile domain-containing protein</fullName>
    </recommendedName>
</protein>
<dbReference type="AlphaFoldDB" id="A0A220VGD6"/>
<comment type="subcellular location">
    <subcellularLocation>
        <location evidence="1">Cell membrane</location>
        <topology evidence="1">Multi-pass membrane protein</topology>
    </subcellularLocation>
</comment>
<dbReference type="InterPro" id="IPR020846">
    <property type="entry name" value="MFS_dom"/>
</dbReference>